<feature type="transmembrane region" description="Helical" evidence="6">
    <location>
        <begin position="346"/>
        <end position="365"/>
    </location>
</feature>
<dbReference type="Pfam" id="PF01566">
    <property type="entry name" value="Nramp"/>
    <property type="match status" value="1"/>
</dbReference>
<evidence type="ECO:0000256" key="2">
    <source>
        <dbReference type="ARBA" id="ARBA00022448"/>
    </source>
</evidence>
<feature type="transmembrane region" description="Helical" evidence="6">
    <location>
        <begin position="37"/>
        <end position="55"/>
    </location>
</feature>
<evidence type="ECO:0000313" key="8">
    <source>
        <dbReference type="Proteomes" id="UP000176389"/>
    </source>
</evidence>
<evidence type="ECO:0000256" key="3">
    <source>
        <dbReference type="ARBA" id="ARBA00022692"/>
    </source>
</evidence>
<dbReference type="PANTHER" id="PTHR11706:SF33">
    <property type="entry name" value="NATURAL RESISTANCE-ASSOCIATED MACROPHAGE PROTEIN 2"/>
    <property type="match status" value="1"/>
</dbReference>
<dbReference type="STRING" id="1802596.A2Z11_03220"/>
<sequence>MKKIKKSLSILGPGFITGASDDDPSGIGTYSVAGAQFGYVLNWLALFLFPFMTAVQEMCGRIGMVTGKGLAGVIRDNYTKPLLLVTTTLLLIANTINIGADIGAMAASVQMLAPGSFAFWAIAFTAVILLLEVFVSYKVYSRILKWLAVSLFAYVVTAFILKPCGLNISPEAACVDWMGALKHLFVPTINFSKEYLLVFVGFLGTTISPYLFFWQASEEVEEEIAAHKIVAMGKGRPKIRSADIKEMRFDIAAGMFFSNLATFFIVVTTASTLFRAGIHNIESAPQAAEALRPLAGDFAYLLFAAGIIGVGLLGVPVLAGSAAYALSEGFGWREGLYLKFKRAHGFYGVIIVATLVGLLINFIGINPIKALLYAAVINGIVAVPLIAVIIFISNNRKIMGERTNGFWSNSLGWLIFALMGLASLAMIIFLL</sequence>
<feature type="transmembrane region" description="Helical" evidence="6">
    <location>
        <begin position="195"/>
        <end position="214"/>
    </location>
</feature>
<evidence type="ECO:0000256" key="1">
    <source>
        <dbReference type="ARBA" id="ARBA00004141"/>
    </source>
</evidence>
<feature type="transmembrane region" description="Helical" evidence="6">
    <location>
        <begin position="82"/>
        <end position="100"/>
    </location>
</feature>
<comment type="caution">
    <text evidence="7">The sequence shown here is derived from an EMBL/GenBank/DDBJ whole genome shotgun (WGS) entry which is preliminary data.</text>
</comment>
<gene>
    <name evidence="7" type="ORF">A2Z11_03220</name>
</gene>
<comment type="subcellular location">
    <subcellularLocation>
        <location evidence="1">Membrane</location>
        <topology evidence="1">Multi-pass membrane protein</topology>
    </subcellularLocation>
</comment>
<feature type="transmembrane region" description="Helical" evidence="6">
    <location>
        <begin position="298"/>
        <end position="326"/>
    </location>
</feature>
<protein>
    <submittedName>
        <fullName evidence="7">Iron transporter</fullName>
    </submittedName>
</protein>
<dbReference type="GO" id="GO:0015086">
    <property type="term" value="F:cadmium ion transmembrane transporter activity"/>
    <property type="evidence" value="ECO:0007669"/>
    <property type="project" value="TreeGrafter"/>
</dbReference>
<evidence type="ECO:0000313" key="7">
    <source>
        <dbReference type="EMBL" id="OGY27139.1"/>
    </source>
</evidence>
<dbReference type="InterPro" id="IPR001046">
    <property type="entry name" value="NRAMP_fam"/>
</dbReference>
<keyword evidence="3 6" id="KW-0812">Transmembrane</keyword>
<dbReference type="AlphaFoldDB" id="A0A1G1WHD7"/>
<name>A0A1G1WHD7_9BACT</name>
<dbReference type="GO" id="GO:0005886">
    <property type="term" value="C:plasma membrane"/>
    <property type="evidence" value="ECO:0007669"/>
    <property type="project" value="TreeGrafter"/>
</dbReference>
<dbReference type="GO" id="GO:0005384">
    <property type="term" value="F:manganese ion transmembrane transporter activity"/>
    <property type="evidence" value="ECO:0007669"/>
    <property type="project" value="TreeGrafter"/>
</dbReference>
<feature type="transmembrane region" description="Helical" evidence="6">
    <location>
        <begin position="411"/>
        <end position="430"/>
    </location>
</feature>
<evidence type="ECO:0000256" key="5">
    <source>
        <dbReference type="ARBA" id="ARBA00023136"/>
    </source>
</evidence>
<feature type="transmembrane region" description="Helical" evidence="6">
    <location>
        <begin position="256"/>
        <end position="278"/>
    </location>
</feature>
<dbReference type="Proteomes" id="UP000176389">
    <property type="component" value="Unassembled WGS sequence"/>
</dbReference>
<organism evidence="7 8">
    <name type="scientific">Candidatus Woykebacteria bacterium RBG_16_43_9</name>
    <dbReference type="NCBI Taxonomy" id="1802596"/>
    <lineage>
        <taxon>Bacteria</taxon>
        <taxon>Candidatus Woykeibacteriota</taxon>
    </lineage>
</organism>
<feature type="transmembrane region" description="Helical" evidence="6">
    <location>
        <begin position="112"/>
        <end position="131"/>
    </location>
</feature>
<dbReference type="PANTHER" id="PTHR11706">
    <property type="entry name" value="SOLUTE CARRIER PROTEIN FAMILY 11 MEMBER"/>
    <property type="match status" value="1"/>
</dbReference>
<feature type="transmembrane region" description="Helical" evidence="6">
    <location>
        <begin position="371"/>
        <end position="391"/>
    </location>
</feature>
<dbReference type="GO" id="GO:0034755">
    <property type="term" value="P:iron ion transmembrane transport"/>
    <property type="evidence" value="ECO:0007669"/>
    <property type="project" value="TreeGrafter"/>
</dbReference>
<keyword evidence="4 6" id="KW-1133">Transmembrane helix</keyword>
<evidence type="ECO:0000256" key="4">
    <source>
        <dbReference type="ARBA" id="ARBA00022989"/>
    </source>
</evidence>
<proteinExistence type="predicted"/>
<evidence type="ECO:0000256" key="6">
    <source>
        <dbReference type="SAM" id="Phobius"/>
    </source>
</evidence>
<reference evidence="7 8" key="1">
    <citation type="journal article" date="2016" name="Nat. Commun.">
        <title>Thousands of microbial genomes shed light on interconnected biogeochemical processes in an aquifer system.</title>
        <authorList>
            <person name="Anantharaman K."/>
            <person name="Brown C.T."/>
            <person name="Hug L.A."/>
            <person name="Sharon I."/>
            <person name="Castelle C.J."/>
            <person name="Probst A.J."/>
            <person name="Thomas B.C."/>
            <person name="Singh A."/>
            <person name="Wilkins M.J."/>
            <person name="Karaoz U."/>
            <person name="Brodie E.L."/>
            <person name="Williams K.H."/>
            <person name="Hubbard S.S."/>
            <person name="Banfield J.F."/>
        </authorList>
    </citation>
    <scope>NUCLEOTIDE SEQUENCE [LARGE SCALE GENOMIC DNA]</scope>
</reference>
<accession>A0A1G1WHD7</accession>
<feature type="transmembrane region" description="Helical" evidence="6">
    <location>
        <begin position="143"/>
        <end position="161"/>
    </location>
</feature>
<keyword evidence="2" id="KW-0813">Transport</keyword>
<keyword evidence="5 6" id="KW-0472">Membrane</keyword>
<dbReference type="EMBL" id="MHCS01000002">
    <property type="protein sequence ID" value="OGY27139.1"/>
    <property type="molecule type" value="Genomic_DNA"/>
</dbReference>